<evidence type="ECO:0000313" key="4">
    <source>
        <dbReference type="Proteomes" id="UP000215383"/>
    </source>
</evidence>
<evidence type="ECO:0000259" key="2">
    <source>
        <dbReference type="PROSITE" id="PS51202"/>
    </source>
</evidence>
<dbReference type="InterPro" id="IPR003148">
    <property type="entry name" value="RCK_N"/>
</dbReference>
<dbReference type="RefSeq" id="WP_027889228.1">
    <property type="nucleotide sequence ID" value="NZ_CALXYH010000023.1"/>
</dbReference>
<dbReference type="Pfam" id="PF02080">
    <property type="entry name" value="TrkA_C"/>
    <property type="match status" value="1"/>
</dbReference>
<dbReference type="GO" id="GO:0006813">
    <property type="term" value="P:potassium ion transport"/>
    <property type="evidence" value="ECO:0007669"/>
    <property type="project" value="InterPro"/>
</dbReference>
<dbReference type="Gene3D" id="3.40.50.720">
    <property type="entry name" value="NAD(P)-binding Rossmann-like Domain"/>
    <property type="match status" value="1"/>
</dbReference>
<dbReference type="InterPro" id="IPR006037">
    <property type="entry name" value="RCK_C"/>
</dbReference>
<dbReference type="OrthoDB" id="9776294at2"/>
<dbReference type="EMBL" id="LT906446">
    <property type="protein sequence ID" value="SNU95435.1"/>
    <property type="molecule type" value="Genomic_DNA"/>
</dbReference>
<protein>
    <submittedName>
        <fullName evidence="3">Ktr system potassium uptake protein A</fullName>
    </submittedName>
</protein>
<feature type="domain" description="RCK C-terminal" evidence="2">
    <location>
        <begin position="141"/>
        <end position="224"/>
    </location>
</feature>
<keyword evidence="4" id="KW-1185">Reference proteome</keyword>
<evidence type="ECO:0000259" key="1">
    <source>
        <dbReference type="PROSITE" id="PS51201"/>
    </source>
</evidence>
<dbReference type="GO" id="GO:0008324">
    <property type="term" value="F:monoatomic cation transmembrane transporter activity"/>
    <property type="evidence" value="ECO:0007669"/>
    <property type="project" value="InterPro"/>
</dbReference>
<dbReference type="Pfam" id="PF02254">
    <property type="entry name" value="TrkA_N"/>
    <property type="match status" value="1"/>
</dbReference>
<name>A0A239TCK1_9FIRM</name>
<dbReference type="Gene3D" id="3.30.70.1450">
    <property type="entry name" value="Regulator of K+ conductance, C-terminal domain"/>
    <property type="match status" value="1"/>
</dbReference>
<dbReference type="AlphaFoldDB" id="A0A239TCK1"/>
<dbReference type="PANTHER" id="PTHR43833">
    <property type="entry name" value="POTASSIUM CHANNEL PROTEIN 2-RELATED-RELATED"/>
    <property type="match status" value="1"/>
</dbReference>
<dbReference type="GeneID" id="78506435"/>
<reference evidence="3 4" key="1">
    <citation type="submission" date="2017-06" db="EMBL/GenBank/DDBJ databases">
        <authorList>
            <consortium name="Pathogen Informatics"/>
        </authorList>
    </citation>
    <scope>NUCLEOTIDE SEQUENCE [LARGE SCALE GENOMIC DNA]</scope>
    <source>
        <strain evidence="3 4">NCTC10570</strain>
    </source>
</reference>
<dbReference type="InterPro" id="IPR036721">
    <property type="entry name" value="RCK_C_sf"/>
</dbReference>
<sequence>MNWSPQNERQFAVIGLGRFGRNIAKALYDMGYDVLAIDKDMERVQEFSNEVTHVVQADSTDEDALRSLGILNFDVVIVAIGKDTEANIMTTLQLKEIGVPYIVAIARTVLQIKVLEKIGADRVVAPERDMARRVAYNLASTNIMDYIELSPKFSIVEIAIPKLLRNKTLRESNIRAKYGLNVVAIKRHDNLIISPLPTEVLLENDIAIVVGSNESINGLEELEK</sequence>
<feature type="domain" description="RCK N-terminal" evidence="1">
    <location>
        <begin position="8"/>
        <end position="124"/>
    </location>
</feature>
<dbReference type="InterPro" id="IPR050721">
    <property type="entry name" value="Trk_Ktr_HKT_K-transport"/>
</dbReference>
<evidence type="ECO:0000313" key="3">
    <source>
        <dbReference type="EMBL" id="SNU95435.1"/>
    </source>
</evidence>
<dbReference type="SUPFAM" id="SSF116726">
    <property type="entry name" value="TrkA C-terminal domain-like"/>
    <property type="match status" value="1"/>
</dbReference>
<proteinExistence type="predicted"/>
<organism evidence="3 4">
    <name type="scientific">Megamonas hypermegale</name>
    <dbReference type="NCBI Taxonomy" id="158847"/>
    <lineage>
        <taxon>Bacteria</taxon>
        <taxon>Bacillati</taxon>
        <taxon>Bacillota</taxon>
        <taxon>Negativicutes</taxon>
        <taxon>Selenomonadales</taxon>
        <taxon>Selenomonadaceae</taxon>
        <taxon>Megamonas</taxon>
    </lineage>
</organism>
<dbReference type="Proteomes" id="UP000215383">
    <property type="component" value="Chromosome 1"/>
</dbReference>
<dbReference type="PROSITE" id="PS51202">
    <property type="entry name" value="RCK_C"/>
    <property type="match status" value="1"/>
</dbReference>
<dbReference type="SUPFAM" id="SSF51735">
    <property type="entry name" value="NAD(P)-binding Rossmann-fold domains"/>
    <property type="match status" value="1"/>
</dbReference>
<dbReference type="eggNOG" id="COG0569">
    <property type="taxonomic scope" value="Bacteria"/>
</dbReference>
<gene>
    <name evidence="3" type="primary">ktrA</name>
    <name evidence="3" type="ORF">SAMEA4364220_00400</name>
</gene>
<dbReference type="InterPro" id="IPR036291">
    <property type="entry name" value="NAD(P)-bd_dom_sf"/>
</dbReference>
<dbReference type="PANTHER" id="PTHR43833:SF7">
    <property type="entry name" value="KTR SYSTEM POTASSIUM UPTAKE PROTEIN C"/>
    <property type="match status" value="1"/>
</dbReference>
<accession>A0A239TCK1</accession>
<dbReference type="PROSITE" id="PS51201">
    <property type="entry name" value="RCK_N"/>
    <property type="match status" value="1"/>
</dbReference>